<reference evidence="2" key="1">
    <citation type="journal article" date="2014" name="Front. Microbiol.">
        <title>High frequency of phylogenetically diverse reductive dehalogenase-homologous genes in deep subseafloor sedimentary metagenomes.</title>
        <authorList>
            <person name="Kawai M."/>
            <person name="Futagami T."/>
            <person name="Toyoda A."/>
            <person name="Takaki Y."/>
            <person name="Nishi S."/>
            <person name="Hori S."/>
            <person name="Arai W."/>
            <person name="Tsubouchi T."/>
            <person name="Morono Y."/>
            <person name="Uchiyama I."/>
            <person name="Ito T."/>
            <person name="Fujiyama A."/>
            <person name="Inagaki F."/>
            <person name="Takami H."/>
        </authorList>
    </citation>
    <scope>NUCLEOTIDE SEQUENCE</scope>
    <source>
        <strain evidence="2">Expedition CK06-06</strain>
    </source>
</reference>
<protein>
    <submittedName>
        <fullName evidence="2">Uncharacterized protein</fullName>
    </submittedName>
</protein>
<gene>
    <name evidence="2" type="ORF">S01H4_36307</name>
</gene>
<feature type="non-terminal residue" evidence="2">
    <location>
        <position position="1"/>
    </location>
</feature>
<accession>X1BNG8</accession>
<evidence type="ECO:0000313" key="2">
    <source>
        <dbReference type="EMBL" id="GAG85613.1"/>
    </source>
</evidence>
<proteinExistence type="predicted"/>
<feature type="region of interest" description="Disordered" evidence="1">
    <location>
        <begin position="1"/>
        <end position="40"/>
    </location>
</feature>
<feature type="compositionally biased region" description="Basic and acidic residues" evidence="1">
    <location>
        <begin position="8"/>
        <end position="18"/>
    </location>
</feature>
<comment type="caution">
    <text evidence="2">The sequence shown here is derived from an EMBL/GenBank/DDBJ whole genome shotgun (WGS) entry which is preliminary data.</text>
</comment>
<dbReference type="AlphaFoldDB" id="X1BNG8"/>
<sequence>TENNTDVGMDRGKDREIPAGDEVSSEERNIQDGRYQQNSQTSSSAFCANLMLDTGISSVFQYIIVYFFDSHQVRALALLLYEESGEGK</sequence>
<organism evidence="2">
    <name type="scientific">marine sediment metagenome</name>
    <dbReference type="NCBI Taxonomy" id="412755"/>
    <lineage>
        <taxon>unclassified sequences</taxon>
        <taxon>metagenomes</taxon>
        <taxon>ecological metagenomes</taxon>
    </lineage>
</organism>
<evidence type="ECO:0000256" key="1">
    <source>
        <dbReference type="SAM" id="MobiDB-lite"/>
    </source>
</evidence>
<dbReference type="EMBL" id="BART01019392">
    <property type="protein sequence ID" value="GAG85613.1"/>
    <property type="molecule type" value="Genomic_DNA"/>
</dbReference>
<name>X1BNG8_9ZZZZ</name>